<comment type="caution">
    <text evidence="1">The sequence shown here is derived from an EMBL/GenBank/DDBJ whole genome shotgun (WGS) entry which is preliminary data.</text>
</comment>
<protein>
    <submittedName>
        <fullName evidence="1">Uncharacterized protein</fullName>
    </submittedName>
</protein>
<evidence type="ECO:0000313" key="2">
    <source>
        <dbReference type="Proteomes" id="UP001161137"/>
    </source>
</evidence>
<dbReference type="EMBL" id="JAOCDH010000005">
    <property type="protein sequence ID" value="MDH0701074.1"/>
    <property type="molecule type" value="Genomic_DNA"/>
</dbReference>
<evidence type="ECO:0000313" key="1">
    <source>
        <dbReference type="EMBL" id="MDH0701074.1"/>
    </source>
</evidence>
<dbReference type="AlphaFoldDB" id="A0AA42LHD4"/>
<dbReference type="RefSeq" id="WP_196459951.1">
    <property type="nucleotide sequence ID" value="NZ_JACFYY010000011.1"/>
</dbReference>
<sequence>MSDKPSLPKATVLEGIAGNLLTGSAMALAASCSPMGPLLPVLTGALASGRQAERLKGAFETVQKTLQAHSDAIRELTDEQYKLINETILAMLHTTDPRKLEYLQQAIEGSLTCPEIVPLESAVLSRIVRDISAEELDFVLRNFEHELLAIGQCMQSKDEKVLLIEDGTRDALAATGLMGLGILVPAGSTWKATGKLRFAAVTVKLIALIKR</sequence>
<organism evidence="1 2">
    <name type="scientific">Ectopseudomonas toyotomiensis</name>
    <dbReference type="NCBI Taxonomy" id="554344"/>
    <lineage>
        <taxon>Bacteria</taxon>
        <taxon>Pseudomonadati</taxon>
        <taxon>Pseudomonadota</taxon>
        <taxon>Gammaproteobacteria</taxon>
        <taxon>Pseudomonadales</taxon>
        <taxon>Pseudomonadaceae</taxon>
        <taxon>Ectopseudomonas</taxon>
    </lineage>
</organism>
<dbReference type="Proteomes" id="UP001161137">
    <property type="component" value="Unassembled WGS sequence"/>
</dbReference>
<name>A0AA42LHD4_9GAMM</name>
<dbReference type="PROSITE" id="PS51257">
    <property type="entry name" value="PROKAR_LIPOPROTEIN"/>
    <property type="match status" value="1"/>
</dbReference>
<proteinExistence type="predicted"/>
<accession>A0AA42LHD4</accession>
<gene>
    <name evidence="1" type="ORF">N5D41_06165</name>
</gene>
<reference evidence="1" key="1">
    <citation type="submission" date="2022-09" db="EMBL/GenBank/DDBJ databases">
        <title>Intensive care unit water sources are persistently colonized with multi-drug resistant bacteria and are the site of extensive horizontal gene transfer of antibiotic resistance genes.</title>
        <authorList>
            <person name="Diorio-Toth L."/>
        </authorList>
    </citation>
    <scope>NUCLEOTIDE SEQUENCE</scope>
    <source>
        <strain evidence="1">GD03863</strain>
    </source>
</reference>